<dbReference type="Proteomes" id="UP001227192">
    <property type="component" value="Unassembled WGS sequence"/>
</dbReference>
<reference evidence="2" key="2">
    <citation type="journal article" date="2016" name="Fungal Biol.">
        <title>Ochratoxin A production by Penicillium thymicola.</title>
        <authorList>
            <person name="Nguyen H.D.T."/>
            <person name="McMullin D.R."/>
            <person name="Ponomareva E."/>
            <person name="Riley R."/>
            <person name="Pomraning K.R."/>
            <person name="Baker S.E."/>
            <person name="Seifert K.A."/>
        </authorList>
    </citation>
    <scope>NUCLEOTIDE SEQUENCE</scope>
    <source>
        <strain evidence="2">DAOM 180753</strain>
    </source>
</reference>
<dbReference type="AlphaFoldDB" id="A0AAI9TKB5"/>
<comment type="caution">
    <text evidence="2">The sequence shown here is derived from an EMBL/GenBank/DDBJ whole genome shotgun (WGS) entry which is preliminary data.</text>
</comment>
<feature type="compositionally biased region" description="Basic residues" evidence="1">
    <location>
        <begin position="1"/>
        <end position="15"/>
    </location>
</feature>
<evidence type="ECO:0000313" key="2">
    <source>
        <dbReference type="EMBL" id="KAJ9488746.1"/>
    </source>
</evidence>
<sequence length="46" mass="5182">MPVHFGKVRGTRPYKRPPPTPPLLLFLSPHSSQPSRPPSLRSPHET</sequence>
<evidence type="ECO:0000313" key="3">
    <source>
        <dbReference type="Proteomes" id="UP001227192"/>
    </source>
</evidence>
<dbReference type="EMBL" id="LACB01000107">
    <property type="protein sequence ID" value="KAJ9488746.1"/>
    <property type="molecule type" value="Genomic_DNA"/>
</dbReference>
<keyword evidence="3" id="KW-1185">Reference proteome</keyword>
<reference evidence="2" key="1">
    <citation type="submission" date="2015-06" db="EMBL/GenBank/DDBJ databases">
        <authorList>
            <person name="Nguyen H."/>
        </authorList>
    </citation>
    <scope>NUCLEOTIDE SEQUENCE</scope>
    <source>
        <strain evidence="2">DAOM 180753</strain>
    </source>
</reference>
<organism evidence="2 3">
    <name type="scientific">Penicillium thymicola</name>
    <dbReference type="NCBI Taxonomy" id="293382"/>
    <lineage>
        <taxon>Eukaryota</taxon>
        <taxon>Fungi</taxon>
        <taxon>Dikarya</taxon>
        <taxon>Ascomycota</taxon>
        <taxon>Pezizomycotina</taxon>
        <taxon>Eurotiomycetes</taxon>
        <taxon>Eurotiomycetidae</taxon>
        <taxon>Eurotiales</taxon>
        <taxon>Aspergillaceae</taxon>
        <taxon>Penicillium</taxon>
    </lineage>
</organism>
<protein>
    <submittedName>
        <fullName evidence="2">Uncharacterized protein</fullName>
    </submittedName>
</protein>
<feature type="non-terminal residue" evidence="2">
    <location>
        <position position="46"/>
    </location>
</feature>
<proteinExistence type="predicted"/>
<feature type="region of interest" description="Disordered" evidence="1">
    <location>
        <begin position="1"/>
        <end position="46"/>
    </location>
</feature>
<evidence type="ECO:0000256" key="1">
    <source>
        <dbReference type="SAM" id="MobiDB-lite"/>
    </source>
</evidence>
<gene>
    <name evidence="2" type="ORF">VN97_g4534</name>
</gene>
<accession>A0AAI9TKB5</accession>
<feature type="compositionally biased region" description="Low complexity" evidence="1">
    <location>
        <begin position="23"/>
        <end position="46"/>
    </location>
</feature>
<name>A0AAI9TKB5_PENTH</name>